<reference evidence="3 6" key="3">
    <citation type="submission" date="2018-06" db="EMBL/GenBank/DDBJ databases">
        <authorList>
            <consortium name="Pathogen Informatics"/>
            <person name="Doyle S."/>
        </authorList>
    </citation>
    <scope>NUCLEOTIDE SEQUENCE [LARGE SCALE GENOMIC DNA]</scope>
    <source>
        <strain evidence="3 6">NCTC10338</strain>
    </source>
</reference>
<reference evidence="1 5" key="1">
    <citation type="submission" date="2017-03" db="EMBL/GenBank/DDBJ databases">
        <title>The whole genome sequencing and assembly of Lysinibacillus sphaericus DSM 28T strain.</title>
        <authorList>
            <person name="Lee Y.-J."/>
            <person name="Yi H."/>
            <person name="Bahn Y.-S."/>
            <person name="Kim J.F."/>
            <person name="Lee D.-W."/>
        </authorList>
    </citation>
    <scope>NUCLEOTIDE SEQUENCE [LARGE SCALE GENOMIC DNA]</scope>
    <source>
        <strain evidence="1 5">DSM 28</strain>
    </source>
</reference>
<name>A0A2S5D5U4_LYSSH</name>
<evidence type="ECO:0000313" key="3">
    <source>
        <dbReference type="EMBL" id="SUV15307.1"/>
    </source>
</evidence>
<dbReference type="Proteomes" id="UP000255295">
    <property type="component" value="Unassembled WGS sequence"/>
</dbReference>
<protein>
    <submittedName>
        <fullName evidence="2">Uncharacterized protein</fullName>
    </submittedName>
</protein>
<gene>
    <name evidence="1" type="ORF">LS41612_21435</name>
    <name evidence="2" type="ORF">LYSIN_03131</name>
    <name evidence="3" type="ORF">NCTC10338_00371</name>
</gene>
<evidence type="ECO:0000313" key="4">
    <source>
        <dbReference type="Proteomes" id="UP000237319"/>
    </source>
</evidence>
<evidence type="ECO:0000313" key="6">
    <source>
        <dbReference type="Proteomes" id="UP000255295"/>
    </source>
</evidence>
<sequence length="234" mass="26321">MLKQLLENRTVNLDYMGFSFQHHVYELQNCVEVLGIEAKWLQVENNQIAVAYMDDNSIFIKSMHYGKTMMKLTDGIHEANVHLSVLPSGEINVEVKPYIGNANIVSVYFRAILADTAIAIDLKGALKNFLIANRFMNDGDSILEVHYQSMHPNVLKDSYAGNFVLGCHPMGGSITNCNEYALANRIANLKFTKIVILQDGAHKIIALKMLLSFVISNRIFVNNELSMDSHLPLF</sequence>
<organism evidence="2 4">
    <name type="scientific">Lysinibacillus sphaericus</name>
    <name type="common">Bacillus sphaericus</name>
    <dbReference type="NCBI Taxonomy" id="1421"/>
    <lineage>
        <taxon>Bacteria</taxon>
        <taxon>Bacillati</taxon>
        <taxon>Bacillota</taxon>
        <taxon>Bacilli</taxon>
        <taxon>Bacillales</taxon>
        <taxon>Bacillaceae</taxon>
        <taxon>Lysinibacillus</taxon>
    </lineage>
</organism>
<accession>A0A2S5D5U4</accession>
<dbReference type="EMBL" id="CP019980">
    <property type="protein sequence ID" value="AVK98699.1"/>
    <property type="molecule type" value="Genomic_DNA"/>
</dbReference>
<dbReference type="AlphaFoldDB" id="A0A2S5D5U4"/>
<dbReference type="EMBL" id="PGLV01000001">
    <property type="protein sequence ID" value="POZ58347.1"/>
    <property type="molecule type" value="Genomic_DNA"/>
</dbReference>
<dbReference type="RefSeq" id="WP_024360882.1">
    <property type="nucleotide sequence ID" value="NZ_BJNS01000061.1"/>
</dbReference>
<evidence type="ECO:0000313" key="5">
    <source>
        <dbReference type="Proteomes" id="UP000238825"/>
    </source>
</evidence>
<dbReference type="Proteomes" id="UP000238825">
    <property type="component" value="Chromosome"/>
</dbReference>
<evidence type="ECO:0000313" key="1">
    <source>
        <dbReference type="EMBL" id="AVK98699.1"/>
    </source>
</evidence>
<keyword evidence="4" id="KW-1185">Reference proteome</keyword>
<proteinExistence type="predicted"/>
<dbReference type="GeneID" id="48278769"/>
<reference evidence="2 4" key="2">
    <citation type="submission" date="2017-11" db="EMBL/GenBank/DDBJ databases">
        <title>Genome sequence of Lysinibacillus sphaericus, a lignin-degrading bacteria isolated from municipal solid waste soil.</title>
        <authorList>
            <person name="Persinoti G.F."/>
            <person name="Paixao D.A."/>
            <person name="Bugg T.D."/>
            <person name="Squina F.M."/>
        </authorList>
    </citation>
    <scope>NUCLEOTIDE SEQUENCE [LARGE SCALE GENOMIC DNA]</scope>
    <source>
        <strain evidence="2 4">A1</strain>
    </source>
</reference>
<evidence type="ECO:0000313" key="2">
    <source>
        <dbReference type="EMBL" id="POZ58347.1"/>
    </source>
</evidence>
<dbReference type="Proteomes" id="UP000237319">
    <property type="component" value="Unassembled WGS sequence"/>
</dbReference>
<dbReference type="EMBL" id="UFSZ01000001">
    <property type="protein sequence ID" value="SUV15307.1"/>
    <property type="molecule type" value="Genomic_DNA"/>
</dbReference>